<sequence>MKRQGQSLSLKTLTKNNVWEIQENDIFRLWSQAERDSDFKENRHRYMDVIKSAFMVEEIKLDRPEILKKYQERGFKTNNVRMDDHVTVKWAIKKKPILRVTDLTMENIHHISAHKLIKVLERNFGGGWDSLSKSVQNIIQSAFDVTTTTMPTNRIKNPGGLYEKKCNEGYEVLEIPKGGWTEAIFVRDKMVFELPPEEEEEKVVAAPEKPKESPEEKLEETVQTEPLPAETESTGQEEEDDSFDDEKLTEESYRTTYETNPEDLEMQAEEVTDEEEF</sequence>
<comment type="caution">
    <text evidence="2">The sequence shown here is derived from an EMBL/GenBank/DDBJ whole genome shotgun (WGS) entry which is preliminary data.</text>
</comment>
<dbReference type="HOGENOM" id="CLU_1018851_0_0_10"/>
<evidence type="ECO:0000313" key="2">
    <source>
        <dbReference type="EMBL" id="EHO68554.1"/>
    </source>
</evidence>
<feature type="compositionally biased region" description="Acidic residues" evidence="1">
    <location>
        <begin position="235"/>
        <end position="244"/>
    </location>
</feature>
<dbReference type="AlphaFoldDB" id="H1Q3V6"/>
<protein>
    <submittedName>
        <fullName evidence="2">Uncharacterized protein</fullName>
    </submittedName>
</protein>
<accession>H1Q3V6</accession>
<gene>
    <name evidence="2" type="ORF">HMPREF9140_01594</name>
</gene>
<dbReference type="PATRIC" id="fig|883158.3.peg.1594"/>
<feature type="region of interest" description="Disordered" evidence="1">
    <location>
        <begin position="196"/>
        <end position="277"/>
    </location>
</feature>
<keyword evidence="3" id="KW-1185">Reference proteome</keyword>
<name>H1Q3V6_9BACT</name>
<reference evidence="2 3" key="1">
    <citation type="submission" date="2011-12" db="EMBL/GenBank/DDBJ databases">
        <title>The Genome Sequence of Prevotella micans F0438.</title>
        <authorList>
            <consortium name="The Broad Institute Genome Sequencing Platform"/>
            <person name="Earl A."/>
            <person name="Ward D."/>
            <person name="Feldgarden M."/>
            <person name="Gevers D."/>
            <person name="Izard J."/>
            <person name="Baranova O.V."/>
            <person name="Blanton J.M."/>
            <person name="Wade W.G."/>
            <person name="Dewhirst F.E."/>
            <person name="Young S.K."/>
            <person name="Zeng Q."/>
            <person name="Gargeya S."/>
            <person name="Fitzgerald M."/>
            <person name="Haas B."/>
            <person name="Abouelleil A."/>
            <person name="Alvarado L."/>
            <person name="Arachchi H.M."/>
            <person name="Berlin A."/>
            <person name="Chapman S.B."/>
            <person name="Gearin G."/>
            <person name="Goldberg J."/>
            <person name="Griggs A."/>
            <person name="Gujja S."/>
            <person name="Hansen M."/>
            <person name="Heiman D."/>
            <person name="Howarth C."/>
            <person name="Larimer J."/>
            <person name="Lui A."/>
            <person name="MacDonald P.J.P."/>
            <person name="McCowen C."/>
            <person name="Montmayeur A."/>
            <person name="Murphy C."/>
            <person name="Neiman D."/>
            <person name="Pearson M."/>
            <person name="Priest M."/>
            <person name="Roberts A."/>
            <person name="Saif S."/>
            <person name="Shea T."/>
            <person name="Sisk P."/>
            <person name="Stolte C."/>
            <person name="Sykes S."/>
            <person name="Wortman J."/>
            <person name="Nusbaum C."/>
            <person name="Birren B."/>
        </authorList>
    </citation>
    <scope>NUCLEOTIDE SEQUENCE [LARGE SCALE GENOMIC DNA]</scope>
    <source>
        <strain evidence="2 3">F0438</strain>
    </source>
</reference>
<dbReference type="EMBL" id="AGWK01000042">
    <property type="protein sequence ID" value="EHO68554.1"/>
    <property type="molecule type" value="Genomic_DNA"/>
</dbReference>
<proteinExistence type="predicted"/>
<dbReference type="Proteomes" id="UP000016023">
    <property type="component" value="Unassembled WGS sequence"/>
</dbReference>
<feature type="compositionally biased region" description="Basic and acidic residues" evidence="1">
    <location>
        <begin position="208"/>
        <end position="220"/>
    </location>
</feature>
<evidence type="ECO:0000313" key="3">
    <source>
        <dbReference type="Proteomes" id="UP000016023"/>
    </source>
</evidence>
<feature type="compositionally biased region" description="Acidic residues" evidence="1">
    <location>
        <begin position="260"/>
        <end position="277"/>
    </location>
</feature>
<dbReference type="RefSeq" id="WP_006953100.1">
    <property type="nucleotide sequence ID" value="NZ_JH594522.1"/>
</dbReference>
<evidence type="ECO:0000256" key="1">
    <source>
        <dbReference type="SAM" id="MobiDB-lite"/>
    </source>
</evidence>
<organism evidence="2 3">
    <name type="scientific">Prevotella micans F0438</name>
    <dbReference type="NCBI Taxonomy" id="883158"/>
    <lineage>
        <taxon>Bacteria</taxon>
        <taxon>Pseudomonadati</taxon>
        <taxon>Bacteroidota</taxon>
        <taxon>Bacteroidia</taxon>
        <taxon>Bacteroidales</taxon>
        <taxon>Prevotellaceae</taxon>
        <taxon>Prevotella</taxon>
    </lineage>
</organism>